<organism evidence="6 7">
    <name type="scientific">Exiguobacterium aurantiacum</name>
    <dbReference type="NCBI Taxonomy" id="33987"/>
    <lineage>
        <taxon>Bacteria</taxon>
        <taxon>Bacillati</taxon>
        <taxon>Bacillota</taxon>
        <taxon>Bacilli</taxon>
        <taxon>Bacillales</taxon>
        <taxon>Bacillales Family XII. Incertae Sedis</taxon>
        <taxon>Exiguobacterium</taxon>
    </lineage>
</organism>
<dbReference type="PANTHER" id="PTHR42855">
    <property type="entry name" value="ABC TRANSPORTER ATP-BINDING SUBUNIT"/>
    <property type="match status" value="1"/>
</dbReference>
<feature type="coiled-coil region" evidence="4">
    <location>
        <begin position="556"/>
        <end position="594"/>
    </location>
</feature>
<evidence type="ECO:0000313" key="7">
    <source>
        <dbReference type="Proteomes" id="UP000254060"/>
    </source>
</evidence>
<feature type="coiled-coil region" evidence="4">
    <location>
        <begin position="249"/>
        <end position="279"/>
    </location>
</feature>
<dbReference type="InterPro" id="IPR045853">
    <property type="entry name" value="Pep_chain_release_fac_I_sf"/>
</dbReference>
<dbReference type="InterPro" id="IPR051309">
    <property type="entry name" value="ABCF_ATPase"/>
</dbReference>
<feature type="domain" description="ABC transporter" evidence="5">
    <location>
        <begin position="322"/>
        <end position="544"/>
    </location>
</feature>
<dbReference type="InterPro" id="IPR003593">
    <property type="entry name" value="AAA+_ATPase"/>
</dbReference>
<sequence>MILLQVNNLSKSFGVEPILENVKLEIQEGERVALVGRNGAGKSTLLKVIAGEYNYDSGDIMKPKDVTIGYLAQDSGLESNETIWNEMLTVFSDLIEQEQTLRRMEQDMGSERILNDADAYERLLAAYDEEQHTFKDRGGYQYEATIRSVLHGMRFYPDDFERQIDTLSGGQRTRLALAKMLLQSPDLLILDEPTNHLDIETLAWLEKYLSGYKGAVLIVSHDRYFLDRVVSVVYELSRHRSRRFVGNYTKYLEQKAAIYEQEKKQFESQQEEIAKMQDFIQRNIARATTTKRAQSVRKRLEKVDRMDAPDGDERSAVLSFTIKRQSGNDVLSGSDLAIGYEEPIAQNLRFQLQRGESVALVGPNGVGKSTLLKVLTKQQPALTGDIRYGTGVEIGYYDQEQQNLSDKNRVIDEIWNDWPLMREQDVRSLLGQFLFSGDDVMKRVHELSGGERARLTLAKLKLEQPNLLILDEPTNHLDLDSKMILENALLDYPGTILFVSHDRYFIDRLATRVLEITPTGIDEYLGDYSYYVEKKEELEELARLALAETKQVVVKKQRADKEQQREERRMKQRIEEIELTIEQHEARLEEIEQLLCEPDVFNDFARAQELSTESDATKESITALYAEWEELHS</sequence>
<dbReference type="GO" id="GO:0003677">
    <property type="term" value="F:DNA binding"/>
    <property type="evidence" value="ECO:0007669"/>
    <property type="project" value="InterPro"/>
</dbReference>
<dbReference type="InterPro" id="IPR037118">
    <property type="entry name" value="Val-tRNA_synth_C_sf"/>
</dbReference>
<dbReference type="Proteomes" id="UP000254060">
    <property type="component" value="Unassembled WGS sequence"/>
</dbReference>
<dbReference type="GO" id="GO:0005524">
    <property type="term" value="F:ATP binding"/>
    <property type="evidence" value="ECO:0007669"/>
    <property type="project" value="UniProtKB-KW"/>
</dbReference>
<dbReference type="InterPro" id="IPR032781">
    <property type="entry name" value="ABC_tran_Xtn"/>
</dbReference>
<feature type="domain" description="ABC transporter" evidence="5">
    <location>
        <begin position="4"/>
        <end position="279"/>
    </location>
</feature>
<dbReference type="InterPro" id="IPR027417">
    <property type="entry name" value="P-loop_NTPase"/>
</dbReference>
<keyword evidence="2" id="KW-0547">Nucleotide-binding</keyword>
<dbReference type="GO" id="GO:0016887">
    <property type="term" value="F:ATP hydrolysis activity"/>
    <property type="evidence" value="ECO:0007669"/>
    <property type="project" value="InterPro"/>
</dbReference>
<dbReference type="Pfam" id="PF00005">
    <property type="entry name" value="ABC_tran"/>
    <property type="match status" value="2"/>
</dbReference>
<evidence type="ECO:0000259" key="5">
    <source>
        <dbReference type="PROSITE" id="PS50893"/>
    </source>
</evidence>
<dbReference type="Pfam" id="PF12848">
    <property type="entry name" value="ABC_tran_Xtn"/>
    <property type="match status" value="1"/>
</dbReference>
<dbReference type="SMART" id="SM00382">
    <property type="entry name" value="AAA"/>
    <property type="match status" value="2"/>
</dbReference>
<dbReference type="EMBL" id="UGGP01000001">
    <property type="protein sequence ID" value="STO09290.1"/>
    <property type="molecule type" value="Genomic_DNA"/>
</dbReference>
<evidence type="ECO:0000256" key="3">
    <source>
        <dbReference type="ARBA" id="ARBA00022840"/>
    </source>
</evidence>
<dbReference type="OrthoDB" id="9760950at2"/>
<proteinExistence type="predicted"/>
<dbReference type="Gene3D" id="3.40.50.300">
    <property type="entry name" value="P-loop containing nucleotide triphosphate hydrolases"/>
    <property type="match status" value="2"/>
</dbReference>
<dbReference type="InterPro" id="IPR017871">
    <property type="entry name" value="ABC_transporter-like_CS"/>
</dbReference>
<name>A0A377FWT9_9BACL</name>
<evidence type="ECO:0000313" key="6">
    <source>
        <dbReference type="EMBL" id="STO09290.1"/>
    </source>
</evidence>
<accession>A0A377FWT9</accession>
<dbReference type="PROSITE" id="PS50893">
    <property type="entry name" value="ABC_TRANSPORTER_2"/>
    <property type="match status" value="2"/>
</dbReference>
<dbReference type="SUPFAM" id="SSF75620">
    <property type="entry name" value="Release factor"/>
    <property type="match status" value="1"/>
</dbReference>
<evidence type="ECO:0000256" key="2">
    <source>
        <dbReference type="ARBA" id="ARBA00022741"/>
    </source>
</evidence>
<keyword evidence="1" id="KW-0677">Repeat</keyword>
<dbReference type="STRING" id="1397694.GCA_000702585_00132"/>
<dbReference type="FunFam" id="3.40.50.300:FF:000011">
    <property type="entry name" value="Putative ABC transporter ATP-binding component"/>
    <property type="match status" value="1"/>
</dbReference>
<dbReference type="FunFam" id="3.40.50.300:FF:000309">
    <property type="entry name" value="ABC transporter ATP-binding protein"/>
    <property type="match status" value="1"/>
</dbReference>
<dbReference type="PANTHER" id="PTHR42855:SF2">
    <property type="entry name" value="DRUG RESISTANCE ABC TRANSPORTER,ATP-BINDING PROTEIN"/>
    <property type="match status" value="1"/>
</dbReference>
<evidence type="ECO:0000256" key="4">
    <source>
        <dbReference type="SAM" id="Coils"/>
    </source>
</evidence>
<keyword evidence="4" id="KW-0175">Coiled coil</keyword>
<dbReference type="InterPro" id="IPR003439">
    <property type="entry name" value="ABC_transporter-like_ATP-bd"/>
</dbReference>
<reference evidence="6 7" key="1">
    <citation type="submission" date="2018-06" db="EMBL/GenBank/DDBJ databases">
        <authorList>
            <consortium name="Pathogen Informatics"/>
            <person name="Doyle S."/>
        </authorList>
    </citation>
    <scope>NUCLEOTIDE SEQUENCE [LARGE SCALE GENOMIC DNA]</scope>
    <source>
        <strain evidence="6 7">NCTC13163</strain>
    </source>
</reference>
<dbReference type="Gene3D" id="1.10.287.380">
    <property type="entry name" value="Valyl-tRNA synthetase, C-terminal domain"/>
    <property type="match status" value="1"/>
</dbReference>
<dbReference type="CDD" id="cd03221">
    <property type="entry name" value="ABCF_EF-3"/>
    <property type="match status" value="2"/>
</dbReference>
<dbReference type="PROSITE" id="PS00211">
    <property type="entry name" value="ABC_TRANSPORTER_1"/>
    <property type="match status" value="1"/>
</dbReference>
<dbReference type="SUPFAM" id="SSF52540">
    <property type="entry name" value="P-loop containing nucleoside triphosphate hydrolases"/>
    <property type="match status" value="2"/>
</dbReference>
<dbReference type="RefSeq" id="WP_024372077.1">
    <property type="nucleotide sequence ID" value="NZ_UGGP01000001.1"/>
</dbReference>
<dbReference type="InterPro" id="IPR032524">
    <property type="entry name" value="ABC_tran_C"/>
</dbReference>
<dbReference type="AlphaFoldDB" id="A0A377FWT9"/>
<protein>
    <submittedName>
        <fullName evidence="6">Uncharacterized ABC transporter ATP-binding protein YheS</fullName>
    </submittedName>
</protein>
<dbReference type="Pfam" id="PF16326">
    <property type="entry name" value="ABC_tran_CTD"/>
    <property type="match status" value="1"/>
</dbReference>
<gene>
    <name evidence="6" type="primary">yheS_2</name>
    <name evidence="6" type="ORF">NCTC13163_02707</name>
</gene>
<keyword evidence="3 6" id="KW-0067">ATP-binding</keyword>
<evidence type="ECO:0000256" key="1">
    <source>
        <dbReference type="ARBA" id="ARBA00022737"/>
    </source>
</evidence>